<dbReference type="Gene3D" id="3.10.180.10">
    <property type="entry name" value="2,3-Dihydroxybiphenyl 1,2-Dioxygenase, domain 1"/>
    <property type="match status" value="1"/>
</dbReference>
<dbReference type="RefSeq" id="WP_091253610.1">
    <property type="nucleotide sequence ID" value="NZ_FMCU01000027.1"/>
</dbReference>
<gene>
    <name evidence="2" type="ORF">GA0070216_12733</name>
</gene>
<dbReference type="InterPro" id="IPR029068">
    <property type="entry name" value="Glyas_Bleomycin-R_OHBP_Dase"/>
</dbReference>
<dbReference type="PANTHER" id="PTHR33990:SF1">
    <property type="entry name" value="PROTEIN YJDN"/>
    <property type="match status" value="1"/>
</dbReference>
<organism evidence="2 3">
    <name type="scientific">Micromonospora matsumotoense</name>
    <dbReference type="NCBI Taxonomy" id="121616"/>
    <lineage>
        <taxon>Bacteria</taxon>
        <taxon>Bacillati</taxon>
        <taxon>Actinomycetota</taxon>
        <taxon>Actinomycetes</taxon>
        <taxon>Micromonosporales</taxon>
        <taxon>Micromonosporaceae</taxon>
        <taxon>Micromonospora</taxon>
    </lineage>
</organism>
<sequence>MAISATTHLNFRGDARAALEFYRSVFGGRSTVVSYGDLGMPKDLPDADRVVFGQVTADNGFAVMAYDVPGQAPAAAAPTATTRENGMTLTGERFFVSVRGDTDEEVRVLWERLAEGADLIEEYGPSPWAPGFGMLTDRFGVTWILDVATPYAG</sequence>
<accession>A0A1C5ATG5</accession>
<keyword evidence="3" id="KW-1185">Reference proteome</keyword>
<reference evidence="3" key="1">
    <citation type="submission" date="2016-06" db="EMBL/GenBank/DDBJ databases">
        <authorList>
            <person name="Varghese N."/>
            <person name="Submissions Spin"/>
        </authorList>
    </citation>
    <scope>NUCLEOTIDE SEQUENCE [LARGE SCALE GENOMIC DNA]</scope>
    <source>
        <strain evidence="3">DSM 44100</strain>
    </source>
</reference>
<dbReference type="CDD" id="cd06588">
    <property type="entry name" value="PhnB_like"/>
    <property type="match status" value="1"/>
</dbReference>
<protein>
    <submittedName>
        <fullName evidence="2">PhnB protein</fullName>
    </submittedName>
</protein>
<dbReference type="InterPro" id="IPR028973">
    <property type="entry name" value="PhnB-like"/>
</dbReference>
<dbReference type="OrthoDB" id="9795306at2"/>
<dbReference type="PANTHER" id="PTHR33990">
    <property type="entry name" value="PROTEIN YJDN-RELATED"/>
    <property type="match status" value="1"/>
</dbReference>
<dbReference type="STRING" id="121616.GA0070216_12733"/>
<dbReference type="AlphaFoldDB" id="A0A1C5ATG5"/>
<dbReference type="EMBL" id="FMCU01000027">
    <property type="protein sequence ID" value="SCF48525.1"/>
    <property type="molecule type" value="Genomic_DNA"/>
</dbReference>
<evidence type="ECO:0000313" key="2">
    <source>
        <dbReference type="EMBL" id="SCF48525.1"/>
    </source>
</evidence>
<evidence type="ECO:0000259" key="1">
    <source>
        <dbReference type="Pfam" id="PF00903"/>
    </source>
</evidence>
<dbReference type="InterPro" id="IPR004360">
    <property type="entry name" value="Glyas_Fos-R_dOase_dom"/>
</dbReference>
<name>A0A1C5ATG5_9ACTN</name>
<evidence type="ECO:0000313" key="3">
    <source>
        <dbReference type="Proteomes" id="UP000198797"/>
    </source>
</evidence>
<feature type="domain" description="Glyoxalase/fosfomycin resistance/dioxygenase" evidence="1">
    <location>
        <begin position="11"/>
        <end position="143"/>
    </location>
</feature>
<proteinExistence type="predicted"/>
<dbReference type="Pfam" id="PF00903">
    <property type="entry name" value="Glyoxalase"/>
    <property type="match status" value="1"/>
</dbReference>
<dbReference type="Proteomes" id="UP000198797">
    <property type="component" value="Unassembled WGS sequence"/>
</dbReference>
<dbReference type="SUPFAM" id="SSF54593">
    <property type="entry name" value="Glyoxalase/Bleomycin resistance protein/Dihydroxybiphenyl dioxygenase"/>
    <property type="match status" value="1"/>
</dbReference>